<protein>
    <submittedName>
        <fullName evidence="2">Glycosyltransferase</fullName>
    </submittedName>
</protein>
<dbReference type="Proteomes" id="UP000315400">
    <property type="component" value="Unassembled WGS sequence"/>
</dbReference>
<dbReference type="InterPro" id="IPR029044">
    <property type="entry name" value="Nucleotide-diphossugar_trans"/>
</dbReference>
<organism evidence="2 3">
    <name type="scientific">Spiribacter salinus</name>
    <dbReference type="NCBI Taxonomy" id="1335746"/>
    <lineage>
        <taxon>Bacteria</taxon>
        <taxon>Pseudomonadati</taxon>
        <taxon>Pseudomonadota</taxon>
        <taxon>Gammaproteobacteria</taxon>
        <taxon>Chromatiales</taxon>
        <taxon>Ectothiorhodospiraceae</taxon>
        <taxon>Spiribacter</taxon>
    </lineage>
</organism>
<dbReference type="CDD" id="cd00761">
    <property type="entry name" value="Glyco_tranf_GTA_type"/>
    <property type="match status" value="1"/>
</dbReference>
<dbReference type="Gene3D" id="3.90.550.10">
    <property type="entry name" value="Spore Coat Polysaccharide Biosynthesis Protein SpsA, Chain A"/>
    <property type="match status" value="1"/>
</dbReference>
<evidence type="ECO:0000259" key="1">
    <source>
        <dbReference type="Pfam" id="PF00535"/>
    </source>
</evidence>
<feature type="domain" description="Glycosyltransferase 2-like" evidence="1">
    <location>
        <begin position="1"/>
        <end position="60"/>
    </location>
</feature>
<sequence length="564" mass="63642">RVIRMPENGGAYVARNAGLDAATGTYVTIHDADDWSHPAKIETQVRFMEGNGAVMGCTSQQARATSELAFTRWTGLGSFTITNTSSFMFRRAPMREQLGYWDTVRFSADNELIRRMQKLWGGNTVRHLSKGPFSFQRDGESSIIADDAIGINGFLFGARREYYDAQRRHHATTRALKYPKTGHLFPTPAIMHPDRRPKDAPREHLPCIVGSDFRMPGGSVQSCLEELRAMRTAGLPTAVLEMNRYDVNFGGLMRSHMLEDIRDELTSLSTRIITYGERVTCDLLLLRYPPILQHRQRYVPDIDARDIRVIVNQPPMSDYTAEGVLRYDLADCAENIRHYFGKDATWHPIGPLVRDALTTHHADQLHHIHLADEDWHNIIDIKGWSPGPRTRGPGDKLRIGRHSRDSWHKWPASRDDIRAAYPGGDDVEVHVLGGAETPRAVLGAIPANWTVHDFGAMHPKDFLAGIDVWIYFAHPDWVESFGRTIIEAMAVGVPVILPEVYRPLFQDAALYATPQTAVEIARKLHADPATYDAQAEKARCYVAEEFSYDMHMKRLNDLGVLIDA</sequence>
<evidence type="ECO:0000313" key="3">
    <source>
        <dbReference type="Proteomes" id="UP000315400"/>
    </source>
</evidence>
<comment type="caution">
    <text evidence="2">The sequence shown here is derived from an EMBL/GenBank/DDBJ whole genome shotgun (WGS) entry which is preliminary data.</text>
</comment>
<gene>
    <name evidence="2" type="ORF">FKY71_16280</name>
</gene>
<accession>A0A540VK11</accession>
<dbReference type="AlphaFoldDB" id="A0A540VK11"/>
<dbReference type="EMBL" id="VIFK01000321">
    <property type="protein sequence ID" value="TQE97098.1"/>
    <property type="molecule type" value="Genomic_DNA"/>
</dbReference>
<proteinExistence type="predicted"/>
<dbReference type="SUPFAM" id="SSF53448">
    <property type="entry name" value="Nucleotide-diphospho-sugar transferases"/>
    <property type="match status" value="1"/>
</dbReference>
<dbReference type="SUPFAM" id="SSF53756">
    <property type="entry name" value="UDP-Glycosyltransferase/glycogen phosphorylase"/>
    <property type="match status" value="1"/>
</dbReference>
<reference evidence="2 3" key="1">
    <citation type="submission" date="2019-06" db="EMBL/GenBank/DDBJ databases">
        <title>Metagenome assembled Genome of Spiribacter salinus SL48-SHIP from the microbial mat of Salt Lake 48 (Novosibirsk region, Russia).</title>
        <authorList>
            <person name="Shipova A."/>
            <person name="Rozanov A.S."/>
            <person name="Bryanskaya A.V."/>
            <person name="Peltek S.E."/>
        </authorList>
    </citation>
    <scope>NUCLEOTIDE SEQUENCE [LARGE SCALE GENOMIC DNA]</scope>
    <source>
        <strain evidence="2">SL48-SHIP-2</strain>
    </source>
</reference>
<keyword evidence="2" id="KW-0808">Transferase</keyword>
<dbReference type="Gene3D" id="3.40.50.2000">
    <property type="entry name" value="Glycogen Phosphorylase B"/>
    <property type="match status" value="1"/>
</dbReference>
<dbReference type="Pfam" id="PF00535">
    <property type="entry name" value="Glycos_transf_2"/>
    <property type="match status" value="1"/>
</dbReference>
<dbReference type="InterPro" id="IPR001173">
    <property type="entry name" value="Glyco_trans_2-like"/>
</dbReference>
<evidence type="ECO:0000313" key="2">
    <source>
        <dbReference type="EMBL" id="TQE97098.1"/>
    </source>
</evidence>
<name>A0A540VK11_9GAMM</name>
<dbReference type="GO" id="GO:0016740">
    <property type="term" value="F:transferase activity"/>
    <property type="evidence" value="ECO:0007669"/>
    <property type="project" value="UniProtKB-KW"/>
</dbReference>
<feature type="non-terminal residue" evidence="2">
    <location>
        <position position="1"/>
    </location>
</feature>